<dbReference type="EMBL" id="ATIB01000027">
    <property type="protein sequence ID" value="EQB05114.1"/>
    <property type="molecule type" value="Genomic_DNA"/>
</dbReference>
<dbReference type="SUPFAM" id="SSF55874">
    <property type="entry name" value="ATPase domain of HSP90 chaperone/DNA topoisomerase II/histidine kinase"/>
    <property type="match status" value="1"/>
</dbReference>
<dbReference type="InterPro" id="IPR036890">
    <property type="entry name" value="HATPase_C_sf"/>
</dbReference>
<evidence type="ECO:0000259" key="7">
    <source>
        <dbReference type="PROSITE" id="PS50109"/>
    </source>
</evidence>
<dbReference type="Gene3D" id="3.30.565.10">
    <property type="entry name" value="Histidine kinase-like ATPase, C-terminal domain"/>
    <property type="match status" value="1"/>
</dbReference>
<evidence type="ECO:0000313" key="9">
    <source>
        <dbReference type="Proteomes" id="UP000015524"/>
    </source>
</evidence>
<dbReference type="GO" id="GO:0000155">
    <property type="term" value="F:phosphorelay sensor kinase activity"/>
    <property type="evidence" value="ECO:0007669"/>
    <property type="project" value="TreeGrafter"/>
</dbReference>
<dbReference type="InterPro" id="IPR005467">
    <property type="entry name" value="His_kinase_dom"/>
</dbReference>
<feature type="transmembrane region" description="Helical" evidence="6">
    <location>
        <begin position="254"/>
        <end position="275"/>
    </location>
</feature>
<evidence type="ECO:0000256" key="1">
    <source>
        <dbReference type="ARBA" id="ARBA00004651"/>
    </source>
</evidence>
<keyword evidence="9" id="KW-1185">Reference proteome</keyword>
<evidence type="ECO:0000256" key="2">
    <source>
        <dbReference type="ARBA" id="ARBA00022475"/>
    </source>
</evidence>
<gene>
    <name evidence="8" type="ORF">L485_03080</name>
</gene>
<feature type="domain" description="Histidine kinase" evidence="7">
    <location>
        <begin position="380"/>
        <end position="574"/>
    </location>
</feature>
<feature type="transmembrane region" description="Helical" evidence="6">
    <location>
        <begin position="103"/>
        <end position="125"/>
    </location>
</feature>
<dbReference type="eggNOG" id="COG4191">
    <property type="taxonomic scope" value="Bacteria"/>
</dbReference>
<comment type="caution">
    <text evidence="8">The sequence shown here is derived from an EMBL/GenBank/DDBJ whole genome shotgun (WGS) entry which is preliminary data.</text>
</comment>
<evidence type="ECO:0000256" key="3">
    <source>
        <dbReference type="ARBA" id="ARBA00022692"/>
    </source>
</evidence>
<evidence type="ECO:0000256" key="6">
    <source>
        <dbReference type="SAM" id="Phobius"/>
    </source>
</evidence>
<dbReference type="InterPro" id="IPR052023">
    <property type="entry name" value="Histidine_kinase_KdpD"/>
</dbReference>
<keyword evidence="2" id="KW-1003">Cell membrane</keyword>
<protein>
    <recommendedName>
        <fullName evidence="7">Histidine kinase domain-containing protein</fullName>
    </recommendedName>
</protein>
<proteinExistence type="predicted"/>
<dbReference type="CDD" id="cd00075">
    <property type="entry name" value="HATPase"/>
    <property type="match status" value="1"/>
</dbReference>
<dbReference type="GO" id="GO:0005886">
    <property type="term" value="C:plasma membrane"/>
    <property type="evidence" value="ECO:0007669"/>
    <property type="project" value="UniProtKB-SubCell"/>
</dbReference>
<feature type="transmembrane region" description="Helical" evidence="6">
    <location>
        <begin position="137"/>
        <end position="160"/>
    </location>
</feature>
<keyword evidence="3 6" id="KW-0812">Transmembrane</keyword>
<dbReference type="Proteomes" id="UP000015524">
    <property type="component" value="Unassembled WGS sequence"/>
</dbReference>
<accession>T0I643</accession>
<name>T0I643_9SPHN</name>
<dbReference type="PROSITE" id="PS50109">
    <property type="entry name" value="HIS_KIN"/>
    <property type="match status" value="1"/>
</dbReference>
<dbReference type="PANTHER" id="PTHR45569:SF1">
    <property type="entry name" value="SENSOR PROTEIN KDPD"/>
    <property type="match status" value="1"/>
</dbReference>
<reference evidence="8 9" key="1">
    <citation type="journal article" date="2013" name="Genome Announc.">
        <title>Draft Genome Sequence of a Hexachlorocyclohexane-Degrading Bacterium, Sphingobium baderi Strain LL03T.</title>
        <authorList>
            <person name="Kaur J."/>
            <person name="Verma H."/>
            <person name="Tripathi C."/>
            <person name="Khurana J.P."/>
            <person name="Lal R."/>
        </authorList>
    </citation>
    <scope>NUCLEOTIDE SEQUENCE [LARGE SCALE GENOMIC DNA]</scope>
    <source>
        <strain evidence="8 9">LL03</strain>
    </source>
</reference>
<feature type="transmembrane region" description="Helical" evidence="6">
    <location>
        <begin position="172"/>
        <end position="191"/>
    </location>
</feature>
<feature type="transmembrane region" description="Helical" evidence="6">
    <location>
        <begin position="64"/>
        <end position="83"/>
    </location>
</feature>
<comment type="subcellular location">
    <subcellularLocation>
        <location evidence="1">Cell membrane</location>
        <topology evidence="1">Multi-pass membrane protein</topology>
    </subcellularLocation>
</comment>
<feature type="transmembrane region" description="Helical" evidence="6">
    <location>
        <begin position="287"/>
        <end position="315"/>
    </location>
</feature>
<dbReference type="Pfam" id="PF05231">
    <property type="entry name" value="MASE1"/>
    <property type="match status" value="1"/>
</dbReference>
<dbReference type="PANTHER" id="PTHR45569">
    <property type="entry name" value="SENSOR PROTEIN KDPD"/>
    <property type="match status" value="1"/>
</dbReference>
<sequence length="577" mass="62061">MSDYACTAKDQGARPRLKKWRPREFPCFNNGARPGNEGQMTSAFLPMRRSGKAESAARPAPGPLILMLYGLGFWLALSMAAYWGGEGYYSLWFPPAGLRLAFLWHFGPRATPAIMIVELLVNLGMGRFSLASPDRLIALWGIVRPVLAYGAIVGVIRWLSSGSRAGMMTPPMPFSLAAAAAPVFAALTALPEALWRPDRTQVTTLPDVITSLTAFAVGDLLGVLLIAPPLLWIAGTAGRGRKSLPSRLAPPSIAWTPVMEMAFLLGGAIVVTRLLTHIGLGFQPTPVILAVAWTGLRFGRLAAWISLAAVAWLLLPETADAISTTDRLERHLNLATIMVVGYLAGSYRDAQKQARAALERRDRLLFQAERLKTLRAMSVAVIHEISQPLSTLAIEARHLHAITDRSGQEIRESAALIDRKAAALSHLVRRLRRFGGRVVDEPSPLPVPALVESVVAIAAPEARSQGVALKVGPTDPDLVILGQEVELSQALMNLLRNAIQRSSDRAVELGSERRGGRAEITVLNRYEPEASHGMGMGVGILVAQAIVEAHGGHLTRTKGPDGVMLASIMLPLAGDCA</sequence>
<dbReference type="Gene3D" id="1.10.287.130">
    <property type="match status" value="1"/>
</dbReference>
<dbReference type="PATRIC" id="fig|1114964.3.peg.580"/>
<keyword evidence="5 6" id="KW-0472">Membrane</keyword>
<dbReference type="AlphaFoldDB" id="T0I643"/>
<dbReference type="InterPro" id="IPR007895">
    <property type="entry name" value="MASE1"/>
</dbReference>
<organism evidence="8 9">
    <name type="scientific">Sphingobium baderi LL03</name>
    <dbReference type="NCBI Taxonomy" id="1114964"/>
    <lineage>
        <taxon>Bacteria</taxon>
        <taxon>Pseudomonadati</taxon>
        <taxon>Pseudomonadota</taxon>
        <taxon>Alphaproteobacteria</taxon>
        <taxon>Sphingomonadales</taxon>
        <taxon>Sphingomonadaceae</taxon>
        <taxon>Sphingobium</taxon>
    </lineage>
</organism>
<keyword evidence="4 6" id="KW-1133">Transmembrane helix</keyword>
<evidence type="ECO:0000313" key="8">
    <source>
        <dbReference type="EMBL" id="EQB05114.1"/>
    </source>
</evidence>
<feature type="transmembrane region" description="Helical" evidence="6">
    <location>
        <begin position="212"/>
        <end position="234"/>
    </location>
</feature>
<evidence type="ECO:0000256" key="5">
    <source>
        <dbReference type="ARBA" id="ARBA00023136"/>
    </source>
</evidence>
<evidence type="ECO:0000256" key="4">
    <source>
        <dbReference type="ARBA" id="ARBA00022989"/>
    </source>
</evidence>